<dbReference type="GO" id="GO:0008360">
    <property type="term" value="P:regulation of cell shape"/>
    <property type="evidence" value="ECO:0007669"/>
    <property type="project" value="UniProtKB-KW"/>
</dbReference>
<sequence>MQGRAQNLSAVLRLLAGFAVLSVIAGLLAAGIAIPAVGAMGTAAKGGVAAFNDLPSDFEINPLAQQSVIYDAAGGTIANPYDENRIIVPLAKISPWMQKAQIAIEDSRFYQHGGLDLRGFTRALVSNFSGGDVQGASTLTQQYVKITLQENALRSGDKEAAQAATAKNYMRKLQELKYAMNVEQNFTKDQILAGYLNLVYYGDQAYGVEAASQNYYGIPASDLDLGQAALLAGIVQQPTKFNPVLNPENAQQRRDLVLTRMEELKVATPEEVAAAKAVDVTSMLHKKEAKGVCHRSSEPYFCAYVMAWLEKSPQMAVLGATPAERLKNINQGGLKIRTTLNPTMQSIAVQRVTEAVPIGNDQNLGGAATVIEPGTGKVLAMAQSSDFNTTQVVWNADFQYGGARYGWQFGSTAKAYALVTALERGMPLNSEIYAPQASPTKPYAFTKDQVIDDCGMDKPWEVENDYSVGGEMSLQKATSQSINTAFAALTLSLGGCSVRDTMTKMGLHSSDGQPIEGVISAITLGAGTTTPMTIASSYATLAARGVYCEPFPITSITTPDDKPIAIPQPPCSQVIPPEVADGVNQLLEGPLKDGTAAGSWNWSRPAAGKTGTTNDHNQSWFVGYTPQLSTAVWIGNVIPADEQTRRAYTLNGKCFGIYRCQGNVFGGTIAAPVWGKIMAQASEGMPVVDFTNPSPTVVNGEQVTIPRVAGMTQAQAIETLRAAGFTGYVRGQVSSSVRRGLVAGTNPSGKAVKGSAVGIMISSGPAPAPAPDPEAPPAEPPPTAAGGGTGNGNGNSNGNGNGNGHGNGNGPGIPPPSGLTVG</sequence>
<keyword evidence="10" id="KW-0511">Multifunctional enzyme</keyword>
<keyword evidence="15" id="KW-0812">Transmembrane</keyword>
<dbReference type="InterPro" id="IPR001264">
    <property type="entry name" value="Glyco_trans_51"/>
</dbReference>
<dbReference type="GO" id="GO:0008955">
    <property type="term" value="F:peptidoglycan glycosyltransferase activity"/>
    <property type="evidence" value="ECO:0007669"/>
    <property type="project" value="UniProtKB-EC"/>
</dbReference>
<keyword evidence="5" id="KW-0328">Glycosyltransferase</keyword>
<keyword evidence="15" id="KW-0472">Membrane</keyword>
<keyword evidence="11" id="KW-0961">Cell wall biogenesis/degradation</keyword>
<reference evidence="17 18" key="1">
    <citation type="journal article" date="2013" name="ISME J.">
        <title>A metabolic model for members of the genus Tetrasphaera involved in enhanced biological phosphorus removal.</title>
        <authorList>
            <person name="Kristiansen R."/>
            <person name="Nguyen H.T.T."/>
            <person name="Saunders A.M."/>
            <person name="Nielsen J.L."/>
            <person name="Wimmer R."/>
            <person name="Le V.Q."/>
            <person name="McIlroy S.J."/>
            <person name="Petrovski S."/>
            <person name="Seviour R.J."/>
            <person name="Calteau A."/>
            <person name="Nielsen K.L."/>
            <person name="Nielsen P.H."/>
        </authorList>
    </citation>
    <scope>NUCLEOTIDE SEQUENCE [LARGE SCALE GENOMIC DNA]</scope>
    <source>
        <strain evidence="17 18">Lp2</strain>
    </source>
</reference>
<organism evidence="17 18">
    <name type="scientific">Phycicoccus elongatus Lp2</name>
    <dbReference type="NCBI Taxonomy" id="1193181"/>
    <lineage>
        <taxon>Bacteria</taxon>
        <taxon>Bacillati</taxon>
        <taxon>Actinomycetota</taxon>
        <taxon>Actinomycetes</taxon>
        <taxon>Micrococcales</taxon>
        <taxon>Intrasporangiaceae</taxon>
        <taxon>Phycicoccus</taxon>
    </lineage>
</organism>
<dbReference type="PANTHER" id="PTHR32282:SF33">
    <property type="entry name" value="PEPTIDOGLYCAN GLYCOSYLTRANSFERASE"/>
    <property type="match status" value="1"/>
</dbReference>
<dbReference type="RefSeq" id="WP_010852115.1">
    <property type="nucleotide sequence ID" value="NZ_HF570956.1"/>
</dbReference>
<proteinExistence type="inferred from homology"/>
<dbReference type="FunFam" id="1.10.3810.10:FF:000001">
    <property type="entry name" value="Penicillin-binding protein 1A"/>
    <property type="match status" value="1"/>
</dbReference>
<dbReference type="SUPFAM" id="SSF56601">
    <property type="entry name" value="beta-lactamase/transpeptidase-like"/>
    <property type="match status" value="1"/>
</dbReference>
<dbReference type="EMBL" id="CAIZ01000081">
    <property type="protein sequence ID" value="CCH69477.1"/>
    <property type="molecule type" value="Genomic_DNA"/>
</dbReference>
<dbReference type="InterPro" id="IPR050396">
    <property type="entry name" value="Glycosyltr_51/Transpeptidase"/>
</dbReference>
<protein>
    <submittedName>
        <fullName evidence="17">Putative transpeptidase</fullName>
    </submittedName>
</protein>
<evidence type="ECO:0000259" key="16">
    <source>
        <dbReference type="PROSITE" id="PS51178"/>
    </source>
</evidence>
<feature type="compositionally biased region" description="Gly residues" evidence="14">
    <location>
        <begin position="785"/>
        <end position="811"/>
    </location>
</feature>
<evidence type="ECO:0000256" key="6">
    <source>
        <dbReference type="ARBA" id="ARBA00022679"/>
    </source>
</evidence>
<gene>
    <name evidence="17" type="ORF">BN10_1710007</name>
</gene>
<dbReference type="HOGENOM" id="CLU_006354_2_6_11"/>
<comment type="similarity">
    <text evidence="1">In the C-terminal section; belongs to the transpeptidase family.</text>
</comment>
<dbReference type="GO" id="GO:0009252">
    <property type="term" value="P:peptidoglycan biosynthetic process"/>
    <property type="evidence" value="ECO:0007669"/>
    <property type="project" value="UniProtKB-KW"/>
</dbReference>
<evidence type="ECO:0000256" key="3">
    <source>
        <dbReference type="ARBA" id="ARBA00022645"/>
    </source>
</evidence>
<dbReference type="PANTHER" id="PTHR32282">
    <property type="entry name" value="BINDING PROTEIN TRANSPEPTIDASE, PUTATIVE-RELATED"/>
    <property type="match status" value="1"/>
</dbReference>
<evidence type="ECO:0000256" key="10">
    <source>
        <dbReference type="ARBA" id="ARBA00023268"/>
    </source>
</evidence>
<dbReference type="Proteomes" id="UP000013167">
    <property type="component" value="Unassembled WGS sequence"/>
</dbReference>
<dbReference type="STRING" id="1193181.BN10_1710007"/>
<keyword evidence="6" id="KW-0808">Transferase</keyword>
<dbReference type="SMART" id="SM00740">
    <property type="entry name" value="PASTA"/>
    <property type="match status" value="1"/>
</dbReference>
<keyword evidence="7" id="KW-0378">Hydrolase</keyword>
<keyword evidence="15" id="KW-1133">Transmembrane helix</keyword>
<dbReference type="GO" id="GO:0006508">
    <property type="term" value="P:proteolysis"/>
    <property type="evidence" value="ECO:0007669"/>
    <property type="project" value="UniProtKB-KW"/>
</dbReference>
<dbReference type="AlphaFoldDB" id="N0DYK4"/>
<keyword evidence="4" id="KW-0645">Protease</keyword>
<evidence type="ECO:0000256" key="8">
    <source>
        <dbReference type="ARBA" id="ARBA00022960"/>
    </source>
</evidence>
<evidence type="ECO:0000313" key="18">
    <source>
        <dbReference type="Proteomes" id="UP000013167"/>
    </source>
</evidence>
<evidence type="ECO:0000256" key="5">
    <source>
        <dbReference type="ARBA" id="ARBA00022676"/>
    </source>
</evidence>
<comment type="caution">
    <text evidence="17">The sequence shown here is derived from an EMBL/GenBank/DDBJ whole genome shotgun (WGS) entry which is preliminary data.</text>
</comment>
<accession>N0DYK4</accession>
<evidence type="ECO:0000313" key="17">
    <source>
        <dbReference type="EMBL" id="CCH69477.1"/>
    </source>
</evidence>
<dbReference type="Gene3D" id="1.10.3810.10">
    <property type="entry name" value="Biosynthetic peptidoglycan transglycosylase-like"/>
    <property type="match status" value="1"/>
</dbReference>
<comment type="catalytic activity">
    <reaction evidence="13">
        <text>[GlcNAc-(1-&gt;4)-Mur2Ac(oyl-L-Ala-gamma-D-Glu-L-Lys-D-Ala-D-Ala)](n)-di-trans,octa-cis-undecaprenyl diphosphate + beta-D-GlcNAc-(1-&gt;4)-Mur2Ac(oyl-L-Ala-gamma-D-Glu-L-Lys-D-Ala-D-Ala)-di-trans,octa-cis-undecaprenyl diphosphate = [GlcNAc-(1-&gt;4)-Mur2Ac(oyl-L-Ala-gamma-D-Glu-L-Lys-D-Ala-D-Ala)](n+1)-di-trans,octa-cis-undecaprenyl diphosphate + di-trans,octa-cis-undecaprenyl diphosphate + H(+)</text>
        <dbReference type="Rhea" id="RHEA:23708"/>
        <dbReference type="Rhea" id="RHEA-COMP:9602"/>
        <dbReference type="Rhea" id="RHEA-COMP:9603"/>
        <dbReference type="ChEBI" id="CHEBI:15378"/>
        <dbReference type="ChEBI" id="CHEBI:58405"/>
        <dbReference type="ChEBI" id="CHEBI:60033"/>
        <dbReference type="ChEBI" id="CHEBI:78435"/>
        <dbReference type="EC" id="2.4.99.28"/>
    </reaction>
</comment>
<dbReference type="SUPFAM" id="SSF53955">
    <property type="entry name" value="Lysozyme-like"/>
    <property type="match status" value="1"/>
</dbReference>
<evidence type="ECO:0000256" key="9">
    <source>
        <dbReference type="ARBA" id="ARBA00022984"/>
    </source>
</evidence>
<evidence type="ECO:0000256" key="2">
    <source>
        <dbReference type="ARBA" id="ARBA00007739"/>
    </source>
</evidence>
<dbReference type="Pfam" id="PF03793">
    <property type="entry name" value="PASTA"/>
    <property type="match status" value="1"/>
</dbReference>
<dbReference type="GO" id="GO:0008658">
    <property type="term" value="F:penicillin binding"/>
    <property type="evidence" value="ECO:0007669"/>
    <property type="project" value="InterPro"/>
</dbReference>
<dbReference type="InterPro" id="IPR036950">
    <property type="entry name" value="PBP_transglycosylase"/>
</dbReference>
<evidence type="ECO:0000256" key="11">
    <source>
        <dbReference type="ARBA" id="ARBA00023316"/>
    </source>
</evidence>
<keyword evidence="8" id="KW-0133">Cell shape</keyword>
<dbReference type="Pfam" id="PF00912">
    <property type="entry name" value="Transgly"/>
    <property type="match status" value="1"/>
</dbReference>
<dbReference type="GO" id="GO:0009002">
    <property type="term" value="F:serine-type D-Ala-D-Ala carboxypeptidase activity"/>
    <property type="evidence" value="ECO:0007669"/>
    <property type="project" value="UniProtKB-EC"/>
</dbReference>
<dbReference type="GO" id="GO:0071555">
    <property type="term" value="P:cell wall organization"/>
    <property type="evidence" value="ECO:0007669"/>
    <property type="project" value="UniProtKB-KW"/>
</dbReference>
<dbReference type="InterPro" id="IPR012338">
    <property type="entry name" value="Beta-lactam/transpept-like"/>
</dbReference>
<name>N0DYK4_9MICO</name>
<dbReference type="Gene3D" id="3.30.10.20">
    <property type="match status" value="1"/>
</dbReference>
<evidence type="ECO:0000256" key="15">
    <source>
        <dbReference type="SAM" id="Phobius"/>
    </source>
</evidence>
<feature type="region of interest" description="Disordered" evidence="14">
    <location>
        <begin position="762"/>
        <end position="822"/>
    </location>
</feature>
<dbReference type="CDD" id="cd06577">
    <property type="entry name" value="PASTA_pknB"/>
    <property type="match status" value="1"/>
</dbReference>
<dbReference type="Pfam" id="PF00905">
    <property type="entry name" value="Transpeptidase"/>
    <property type="match status" value="1"/>
</dbReference>
<evidence type="ECO:0000256" key="13">
    <source>
        <dbReference type="ARBA" id="ARBA00049902"/>
    </source>
</evidence>
<evidence type="ECO:0000256" key="4">
    <source>
        <dbReference type="ARBA" id="ARBA00022670"/>
    </source>
</evidence>
<dbReference type="InterPro" id="IPR023346">
    <property type="entry name" value="Lysozyme-like_dom_sf"/>
</dbReference>
<evidence type="ECO:0000256" key="7">
    <source>
        <dbReference type="ARBA" id="ARBA00022801"/>
    </source>
</evidence>
<dbReference type="eggNOG" id="COG0744">
    <property type="taxonomic scope" value="Bacteria"/>
</dbReference>
<feature type="compositionally biased region" description="Pro residues" evidence="14">
    <location>
        <begin position="812"/>
        <end position="822"/>
    </location>
</feature>
<keyword evidence="18" id="KW-1185">Reference proteome</keyword>
<evidence type="ECO:0000256" key="14">
    <source>
        <dbReference type="SAM" id="MobiDB-lite"/>
    </source>
</evidence>
<keyword evidence="9" id="KW-0573">Peptidoglycan synthesis</keyword>
<dbReference type="InterPro" id="IPR001460">
    <property type="entry name" value="PCN-bd_Tpept"/>
</dbReference>
<comment type="catalytic activity">
    <reaction evidence="12">
        <text>Preferential cleavage: (Ac)2-L-Lys-D-Ala-|-D-Ala. Also transpeptidation of peptidyl-alanyl moieties that are N-acyl substituents of D-alanine.</text>
        <dbReference type="EC" id="3.4.16.4"/>
    </reaction>
</comment>
<comment type="similarity">
    <text evidence="2">In the N-terminal section; belongs to the glycosyltransferase 51 family.</text>
</comment>
<dbReference type="OrthoDB" id="9766909at2"/>
<dbReference type="Gene3D" id="3.40.710.10">
    <property type="entry name" value="DD-peptidase/beta-lactamase superfamily"/>
    <property type="match status" value="1"/>
</dbReference>
<feature type="transmembrane region" description="Helical" evidence="15">
    <location>
        <begin position="12"/>
        <end position="34"/>
    </location>
</feature>
<evidence type="ECO:0000256" key="12">
    <source>
        <dbReference type="ARBA" id="ARBA00034000"/>
    </source>
</evidence>
<feature type="compositionally biased region" description="Pro residues" evidence="14">
    <location>
        <begin position="766"/>
        <end position="783"/>
    </location>
</feature>
<feature type="domain" description="PASTA" evidence="16">
    <location>
        <begin position="699"/>
        <end position="763"/>
    </location>
</feature>
<dbReference type="GO" id="GO:0030288">
    <property type="term" value="C:outer membrane-bounded periplasmic space"/>
    <property type="evidence" value="ECO:0007669"/>
    <property type="project" value="TreeGrafter"/>
</dbReference>
<keyword evidence="3" id="KW-0121">Carboxypeptidase</keyword>
<dbReference type="InterPro" id="IPR005543">
    <property type="entry name" value="PASTA_dom"/>
</dbReference>
<evidence type="ECO:0000256" key="1">
    <source>
        <dbReference type="ARBA" id="ARBA00007090"/>
    </source>
</evidence>
<dbReference type="PROSITE" id="PS51178">
    <property type="entry name" value="PASTA"/>
    <property type="match status" value="1"/>
</dbReference>